<evidence type="ECO:0000259" key="3">
    <source>
        <dbReference type="Pfam" id="PF11716"/>
    </source>
</evidence>
<sequence>MIGTNAGSVAPSATSSGADMPRGKAAVERAMAGLRAVVDATERLDRVVERMTDAAARGPSRLPGWTRGHVVSHLARNADALVNLLTWARTGVEHPAYTSRADRDEAIEEGSARPARLLHEDLAAASARFAVAVRELPESAWRAEVAIWDSALAAHEVPWLRWREVLVHLVDLDLGVDFGDLPGDELEALIDDAVTGFHGRPEVPSLWLEAEFDDRSRSWELNARSGAVSATVRGPAGDLLAWLTGRADGVALDAPELPAWA</sequence>
<feature type="domain" description="Mycothiol-dependent maleylpyruvate isomerase metal-binding" evidence="3">
    <location>
        <begin position="39"/>
        <end position="172"/>
    </location>
</feature>
<dbReference type="InterPro" id="IPR036527">
    <property type="entry name" value="SCP2_sterol-bd_dom_sf"/>
</dbReference>
<dbReference type="GO" id="GO:0016853">
    <property type="term" value="F:isomerase activity"/>
    <property type="evidence" value="ECO:0007669"/>
    <property type="project" value="UniProtKB-KW"/>
</dbReference>
<proteinExistence type="predicted"/>
<comment type="caution">
    <text evidence="4">The sequence shown here is derived from an EMBL/GenBank/DDBJ whole genome shotgun (WGS) entry which is preliminary data.</text>
</comment>
<reference evidence="5" key="1">
    <citation type="submission" date="2019-04" db="EMBL/GenBank/DDBJ databases">
        <title>Draft genome sequence of Pseudonocardiaceae bacterium SL3-2-4.</title>
        <authorList>
            <person name="Ningsih F."/>
            <person name="Yokota A."/>
            <person name="Sakai Y."/>
            <person name="Nanatani K."/>
            <person name="Yabe S."/>
            <person name="Oetari A."/>
            <person name="Sjamsuridzal W."/>
        </authorList>
    </citation>
    <scope>NUCLEOTIDE SEQUENCE [LARGE SCALE GENOMIC DNA]</scope>
    <source>
        <strain evidence="5">SL3-2-4</strain>
    </source>
</reference>
<dbReference type="InterPro" id="IPR024344">
    <property type="entry name" value="MDMPI_metal-binding"/>
</dbReference>
<feature type="compositionally biased region" description="Polar residues" evidence="1">
    <location>
        <begin position="1"/>
        <end position="17"/>
    </location>
</feature>
<dbReference type="SUPFAM" id="SSF55718">
    <property type="entry name" value="SCP-like"/>
    <property type="match status" value="1"/>
</dbReference>
<dbReference type="InterPro" id="IPR017517">
    <property type="entry name" value="Maleyloyr_isom"/>
</dbReference>
<keyword evidence="4" id="KW-0413">Isomerase</keyword>
<dbReference type="AlphaFoldDB" id="A0A4D4J3C9"/>
<name>A0A4D4J3C9_9PSEU</name>
<feature type="region of interest" description="Disordered" evidence="1">
    <location>
        <begin position="1"/>
        <end position="24"/>
    </location>
</feature>
<feature type="domain" description="MDMPI C-terminal" evidence="2">
    <location>
        <begin position="180"/>
        <end position="252"/>
    </location>
</feature>
<dbReference type="Gene3D" id="3.30.1050.20">
    <property type="match status" value="1"/>
</dbReference>
<dbReference type="NCBIfam" id="TIGR03083">
    <property type="entry name" value="maleylpyruvate isomerase family mycothiol-dependent enzyme"/>
    <property type="match status" value="1"/>
</dbReference>
<keyword evidence="5" id="KW-1185">Reference proteome</keyword>
<accession>A0A4D4J3C9</accession>
<dbReference type="Proteomes" id="UP000298860">
    <property type="component" value="Unassembled WGS sequence"/>
</dbReference>
<dbReference type="Pfam" id="PF07398">
    <property type="entry name" value="MDMPI_C"/>
    <property type="match status" value="1"/>
</dbReference>
<dbReference type="SUPFAM" id="SSF109854">
    <property type="entry name" value="DinB/YfiT-like putative metalloenzymes"/>
    <property type="match status" value="1"/>
</dbReference>
<dbReference type="InterPro" id="IPR034660">
    <property type="entry name" value="DinB/YfiT-like"/>
</dbReference>
<evidence type="ECO:0000259" key="2">
    <source>
        <dbReference type="Pfam" id="PF07398"/>
    </source>
</evidence>
<protein>
    <submittedName>
        <fullName evidence="4">Maleylpyruvate isomerase</fullName>
    </submittedName>
</protein>
<dbReference type="Pfam" id="PF11716">
    <property type="entry name" value="MDMPI_N"/>
    <property type="match status" value="1"/>
</dbReference>
<organism evidence="4 5">
    <name type="scientific">Gandjariella thermophila</name>
    <dbReference type="NCBI Taxonomy" id="1931992"/>
    <lineage>
        <taxon>Bacteria</taxon>
        <taxon>Bacillati</taxon>
        <taxon>Actinomycetota</taxon>
        <taxon>Actinomycetes</taxon>
        <taxon>Pseudonocardiales</taxon>
        <taxon>Pseudonocardiaceae</taxon>
        <taxon>Gandjariella</taxon>
    </lineage>
</organism>
<dbReference type="Gene3D" id="1.20.120.450">
    <property type="entry name" value="dinb family like domain"/>
    <property type="match status" value="1"/>
</dbReference>
<keyword evidence="4" id="KW-0670">Pyruvate</keyword>
<dbReference type="InterPro" id="IPR010872">
    <property type="entry name" value="MDMPI_C-term_domain"/>
</dbReference>
<evidence type="ECO:0000313" key="4">
    <source>
        <dbReference type="EMBL" id="GDY31001.1"/>
    </source>
</evidence>
<dbReference type="GO" id="GO:0046872">
    <property type="term" value="F:metal ion binding"/>
    <property type="evidence" value="ECO:0007669"/>
    <property type="project" value="InterPro"/>
</dbReference>
<evidence type="ECO:0000313" key="5">
    <source>
        <dbReference type="Proteomes" id="UP000298860"/>
    </source>
</evidence>
<evidence type="ECO:0000256" key="1">
    <source>
        <dbReference type="SAM" id="MobiDB-lite"/>
    </source>
</evidence>
<gene>
    <name evidence="4" type="ORF">GTS_26340</name>
</gene>
<dbReference type="EMBL" id="BJFL01000011">
    <property type="protein sequence ID" value="GDY31001.1"/>
    <property type="molecule type" value="Genomic_DNA"/>
</dbReference>